<gene>
    <name evidence="1" type="ORF">BDN72DRAFT_871193</name>
</gene>
<protein>
    <submittedName>
        <fullName evidence="1">Terpenoid synthase</fullName>
    </submittedName>
</protein>
<name>A0ACD3APH8_9AGAR</name>
<organism evidence="1 2">
    <name type="scientific">Pluteus cervinus</name>
    <dbReference type="NCBI Taxonomy" id="181527"/>
    <lineage>
        <taxon>Eukaryota</taxon>
        <taxon>Fungi</taxon>
        <taxon>Dikarya</taxon>
        <taxon>Basidiomycota</taxon>
        <taxon>Agaricomycotina</taxon>
        <taxon>Agaricomycetes</taxon>
        <taxon>Agaricomycetidae</taxon>
        <taxon>Agaricales</taxon>
        <taxon>Pluteineae</taxon>
        <taxon>Pluteaceae</taxon>
        <taxon>Pluteus</taxon>
    </lineage>
</organism>
<evidence type="ECO:0000313" key="2">
    <source>
        <dbReference type="Proteomes" id="UP000308600"/>
    </source>
</evidence>
<evidence type="ECO:0000313" key="1">
    <source>
        <dbReference type="EMBL" id="TFK67853.1"/>
    </source>
</evidence>
<reference evidence="1 2" key="1">
    <citation type="journal article" date="2019" name="Nat. Ecol. Evol.">
        <title>Megaphylogeny resolves global patterns of mushroom evolution.</title>
        <authorList>
            <person name="Varga T."/>
            <person name="Krizsan K."/>
            <person name="Foldi C."/>
            <person name="Dima B."/>
            <person name="Sanchez-Garcia M."/>
            <person name="Sanchez-Ramirez S."/>
            <person name="Szollosi G.J."/>
            <person name="Szarkandi J.G."/>
            <person name="Papp V."/>
            <person name="Albert L."/>
            <person name="Andreopoulos W."/>
            <person name="Angelini C."/>
            <person name="Antonin V."/>
            <person name="Barry K.W."/>
            <person name="Bougher N.L."/>
            <person name="Buchanan P."/>
            <person name="Buyck B."/>
            <person name="Bense V."/>
            <person name="Catcheside P."/>
            <person name="Chovatia M."/>
            <person name="Cooper J."/>
            <person name="Damon W."/>
            <person name="Desjardin D."/>
            <person name="Finy P."/>
            <person name="Geml J."/>
            <person name="Haridas S."/>
            <person name="Hughes K."/>
            <person name="Justo A."/>
            <person name="Karasinski D."/>
            <person name="Kautmanova I."/>
            <person name="Kiss B."/>
            <person name="Kocsube S."/>
            <person name="Kotiranta H."/>
            <person name="LaButti K.M."/>
            <person name="Lechner B.E."/>
            <person name="Liimatainen K."/>
            <person name="Lipzen A."/>
            <person name="Lukacs Z."/>
            <person name="Mihaltcheva S."/>
            <person name="Morgado L.N."/>
            <person name="Niskanen T."/>
            <person name="Noordeloos M.E."/>
            <person name="Ohm R.A."/>
            <person name="Ortiz-Santana B."/>
            <person name="Ovrebo C."/>
            <person name="Racz N."/>
            <person name="Riley R."/>
            <person name="Savchenko A."/>
            <person name="Shiryaev A."/>
            <person name="Soop K."/>
            <person name="Spirin V."/>
            <person name="Szebenyi C."/>
            <person name="Tomsovsky M."/>
            <person name="Tulloss R.E."/>
            <person name="Uehling J."/>
            <person name="Grigoriev I.V."/>
            <person name="Vagvolgyi C."/>
            <person name="Papp T."/>
            <person name="Martin F.M."/>
            <person name="Miettinen O."/>
            <person name="Hibbett D.S."/>
            <person name="Nagy L.G."/>
        </authorList>
    </citation>
    <scope>NUCLEOTIDE SEQUENCE [LARGE SCALE GENOMIC DNA]</scope>
    <source>
        <strain evidence="1 2">NL-1719</strain>
    </source>
</reference>
<proteinExistence type="predicted"/>
<dbReference type="EMBL" id="ML208365">
    <property type="protein sequence ID" value="TFK67853.1"/>
    <property type="molecule type" value="Genomic_DNA"/>
</dbReference>
<keyword evidence="2" id="KW-1185">Reference proteome</keyword>
<sequence>MHGHTAGIWSIIQERFEEALYPPSLTLVVPPPGRFLPWATAPDSATHFILPDLISHCTFKLRISRHRKQVTNETKRWLFQGGNLVGKDRDSYHGLNAGLLTAMTYPGASCTQLRACNDFLTFLFFYDNISDEMEKRSATEAADVVLNALYHPYSYSSPTRVGRLACDLYKRILKTTSPGTQQRFLETMDFFFQSVTQQAVDRAAGFIPDLESYIALRRDTSGCKPCWAFIEFANNLNLPDEVMDHPVIRSLGEATNDLVTWSNDIFSYSVEQSKGHTHNMISVVMNQEGLDLQSAVDFVGRLCKESIDRFNQDRANVPSWGPKIDEEVSIYVNGLADWIVGSLHWSFETERYFGKSGKEVKTTHVVKLLPRRPSRRN</sequence>
<dbReference type="Proteomes" id="UP000308600">
    <property type="component" value="Unassembled WGS sequence"/>
</dbReference>
<accession>A0ACD3APH8</accession>